<gene>
    <name evidence="5" type="ORF">CTI12_AA212840</name>
</gene>
<reference evidence="5 6" key="1">
    <citation type="journal article" date="2018" name="Mol. Plant">
        <title>The genome of Artemisia annua provides insight into the evolution of Asteraceae family and artemisinin biosynthesis.</title>
        <authorList>
            <person name="Shen Q."/>
            <person name="Zhang L."/>
            <person name="Liao Z."/>
            <person name="Wang S."/>
            <person name="Yan T."/>
            <person name="Shi P."/>
            <person name="Liu M."/>
            <person name="Fu X."/>
            <person name="Pan Q."/>
            <person name="Wang Y."/>
            <person name="Lv Z."/>
            <person name="Lu X."/>
            <person name="Zhang F."/>
            <person name="Jiang W."/>
            <person name="Ma Y."/>
            <person name="Chen M."/>
            <person name="Hao X."/>
            <person name="Li L."/>
            <person name="Tang Y."/>
            <person name="Lv G."/>
            <person name="Zhou Y."/>
            <person name="Sun X."/>
            <person name="Brodelius P.E."/>
            <person name="Rose J.K.C."/>
            <person name="Tang K."/>
        </authorList>
    </citation>
    <scope>NUCLEOTIDE SEQUENCE [LARGE SCALE GENOMIC DNA]</scope>
    <source>
        <strain evidence="6">cv. Huhao1</strain>
        <tissue evidence="5">Leaf</tissue>
    </source>
</reference>
<accession>A0A2U1NV21</accession>
<dbReference type="InterPro" id="IPR036770">
    <property type="entry name" value="Ankyrin_rpt-contain_sf"/>
</dbReference>
<organism evidence="5 6">
    <name type="scientific">Artemisia annua</name>
    <name type="common">Sweet wormwood</name>
    <dbReference type="NCBI Taxonomy" id="35608"/>
    <lineage>
        <taxon>Eukaryota</taxon>
        <taxon>Viridiplantae</taxon>
        <taxon>Streptophyta</taxon>
        <taxon>Embryophyta</taxon>
        <taxon>Tracheophyta</taxon>
        <taxon>Spermatophyta</taxon>
        <taxon>Magnoliopsida</taxon>
        <taxon>eudicotyledons</taxon>
        <taxon>Gunneridae</taxon>
        <taxon>Pentapetalae</taxon>
        <taxon>asterids</taxon>
        <taxon>campanulids</taxon>
        <taxon>Asterales</taxon>
        <taxon>Asteraceae</taxon>
        <taxon>Asteroideae</taxon>
        <taxon>Anthemideae</taxon>
        <taxon>Artemisiinae</taxon>
        <taxon>Artemisia</taxon>
    </lineage>
</organism>
<feature type="compositionally biased region" description="Polar residues" evidence="4">
    <location>
        <begin position="148"/>
        <end position="168"/>
    </location>
</feature>
<evidence type="ECO:0000256" key="1">
    <source>
        <dbReference type="ARBA" id="ARBA00022737"/>
    </source>
</evidence>
<feature type="repeat" description="ANK" evidence="3">
    <location>
        <begin position="51"/>
        <end position="83"/>
    </location>
</feature>
<dbReference type="STRING" id="35608.A0A2U1NV21"/>
<dbReference type="Pfam" id="PF12796">
    <property type="entry name" value="Ank_2"/>
    <property type="match status" value="1"/>
</dbReference>
<dbReference type="PRINTS" id="PR01415">
    <property type="entry name" value="ANKYRIN"/>
</dbReference>
<comment type="caution">
    <text evidence="5">The sequence shown here is derived from an EMBL/GenBank/DDBJ whole genome shotgun (WGS) entry which is preliminary data.</text>
</comment>
<dbReference type="PROSITE" id="PS50297">
    <property type="entry name" value="ANK_REP_REGION"/>
    <property type="match status" value="2"/>
</dbReference>
<dbReference type="SUPFAM" id="SSF48403">
    <property type="entry name" value="Ankyrin repeat"/>
    <property type="match status" value="1"/>
</dbReference>
<protein>
    <submittedName>
        <fullName evidence="5">Ankyrin repeat domain-containing protein 2a</fullName>
    </submittedName>
</protein>
<evidence type="ECO:0000313" key="6">
    <source>
        <dbReference type="Proteomes" id="UP000245207"/>
    </source>
</evidence>
<dbReference type="Proteomes" id="UP000245207">
    <property type="component" value="Unassembled WGS sequence"/>
</dbReference>
<dbReference type="SMART" id="SM00248">
    <property type="entry name" value="ANK"/>
    <property type="match status" value="3"/>
</dbReference>
<proteinExistence type="predicted"/>
<evidence type="ECO:0000256" key="4">
    <source>
        <dbReference type="SAM" id="MobiDB-lite"/>
    </source>
</evidence>
<keyword evidence="6" id="KW-1185">Reference proteome</keyword>
<dbReference type="EMBL" id="PKPP01002143">
    <property type="protein sequence ID" value="PWA77331.1"/>
    <property type="molecule type" value="Genomic_DNA"/>
</dbReference>
<keyword evidence="1" id="KW-0677">Repeat</keyword>
<feature type="region of interest" description="Disordered" evidence="4">
    <location>
        <begin position="147"/>
        <end position="180"/>
    </location>
</feature>
<evidence type="ECO:0000313" key="5">
    <source>
        <dbReference type="EMBL" id="PWA77331.1"/>
    </source>
</evidence>
<evidence type="ECO:0000256" key="2">
    <source>
        <dbReference type="ARBA" id="ARBA00023043"/>
    </source>
</evidence>
<feature type="repeat" description="ANK" evidence="3">
    <location>
        <begin position="84"/>
        <end position="116"/>
    </location>
</feature>
<name>A0A2U1NV21_ARTAN</name>
<keyword evidence="2 3" id="KW-0040">ANK repeat</keyword>
<dbReference type="GO" id="GO:0085020">
    <property type="term" value="P:protein K6-linked ubiquitination"/>
    <property type="evidence" value="ECO:0007669"/>
    <property type="project" value="TreeGrafter"/>
</dbReference>
<dbReference type="AlphaFoldDB" id="A0A2U1NV21"/>
<sequence>MGAEANRTEQNPIATDSEHVDSLLEAARYNDLDDVKSLAAIGVSLDSKDAEGRTALHMASANGNVDIVNYLISNKVDVNACNVEDNTPLHWACLNGHIEVVKILIIAGADVSRLNKHEQTPVDEAAIGGKMNVIDAINTAVAEVELTRASTGNSSPEAPDSGPSSPTSGEGRPQRRFDPAADIHHRPWVVEILIQLQQRHMLKATQILEVAYLKANLKLPKEKLELEKTFLSLLKSI</sequence>
<dbReference type="PANTHER" id="PTHR24171">
    <property type="entry name" value="ANKYRIN REPEAT DOMAIN-CONTAINING PROTEIN 39-RELATED"/>
    <property type="match status" value="1"/>
</dbReference>
<dbReference type="OrthoDB" id="10057496at2759"/>
<dbReference type="GO" id="GO:0004842">
    <property type="term" value="F:ubiquitin-protein transferase activity"/>
    <property type="evidence" value="ECO:0007669"/>
    <property type="project" value="TreeGrafter"/>
</dbReference>
<dbReference type="InterPro" id="IPR002110">
    <property type="entry name" value="Ankyrin_rpt"/>
</dbReference>
<dbReference type="Gene3D" id="1.25.40.20">
    <property type="entry name" value="Ankyrin repeat-containing domain"/>
    <property type="match status" value="1"/>
</dbReference>
<evidence type="ECO:0000256" key="3">
    <source>
        <dbReference type="PROSITE-ProRule" id="PRU00023"/>
    </source>
</evidence>
<dbReference type="PANTHER" id="PTHR24171:SF8">
    <property type="entry name" value="BRCA1-ASSOCIATED RING DOMAIN PROTEIN 1"/>
    <property type="match status" value="1"/>
</dbReference>
<dbReference type="PROSITE" id="PS50088">
    <property type="entry name" value="ANK_REPEAT"/>
    <property type="match status" value="2"/>
</dbReference>